<evidence type="ECO:0000313" key="7">
    <source>
        <dbReference type="Proteomes" id="UP000014480"/>
    </source>
</evidence>
<dbReference type="Pfam" id="PF13816">
    <property type="entry name" value="Dehydratase_hem"/>
    <property type="match status" value="1"/>
</dbReference>
<protein>
    <submittedName>
        <fullName evidence="6">Phenylacetaldoxime dehydratase</fullName>
    </submittedName>
</protein>
<gene>
    <name evidence="6" type="primary">oxd-1</name>
    <name evidence="6" type="ORF">Cob_v003397</name>
</gene>
<evidence type="ECO:0000256" key="2">
    <source>
        <dbReference type="ARBA" id="ARBA00022617"/>
    </source>
</evidence>
<comment type="cofactor">
    <cofactor evidence="1">
        <name>heme b</name>
        <dbReference type="ChEBI" id="CHEBI:60344"/>
    </cofactor>
</comment>
<dbReference type="Proteomes" id="UP000014480">
    <property type="component" value="Unassembled WGS sequence"/>
</dbReference>
<keyword evidence="4" id="KW-0408">Iron</keyword>
<evidence type="ECO:0000256" key="3">
    <source>
        <dbReference type="ARBA" id="ARBA00022723"/>
    </source>
</evidence>
<name>A0A484G244_COLOR</name>
<keyword evidence="3" id="KW-0479">Metal-binding</keyword>
<proteinExistence type="predicted"/>
<comment type="caution">
    <text evidence="6">The sequence shown here is derived from an EMBL/GenBank/DDBJ whole genome shotgun (WGS) entry which is preliminary data.</text>
</comment>
<dbReference type="EMBL" id="AMCV02000005">
    <property type="protein sequence ID" value="TDZ24160.1"/>
    <property type="molecule type" value="Genomic_DNA"/>
</dbReference>
<dbReference type="STRING" id="1213857.A0A484G244"/>
<dbReference type="GO" id="GO:0046872">
    <property type="term" value="F:metal ion binding"/>
    <property type="evidence" value="ECO:0007669"/>
    <property type="project" value="UniProtKB-KW"/>
</dbReference>
<organism evidence="6 7">
    <name type="scientific">Colletotrichum orbiculare (strain 104-T / ATCC 96160 / CBS 514.97 / LARS 414 / MAFF 240422)</name>
    <name type="common">Cucumber anthracnose fungus</name>
    <name type="synonym">Colletotrichum lagenarium</name>
    <dbReference type="NCBI Taxonomy" id="1213857"/>
    <lineage>
        <taxon>Eukaryota</taxon>
        <taxon>Fungi</taxon>
        <taxon>Dikarya</taxon>
        <taxon>Ascomycota</taxon>
        <taxon>Pezizomycotina</taxon>
        <taxon>Sordariomycetes</taxon>
        <taxon>Hypocreomycetidae</taxon>
        <taxon>Glomerellales</taxon>
        <taxon>Glomerellaceae</taxon>
        <taxon>Colletotrichum</taxon>
        <taxon>Colletotrichum orbiculare species complex</taxon>
    </lineage>
</organism>
<dbReference type="AlphaFoldDB" id="A0A484G244"/>
<keyword evidence="5" id="KW-0456">Lyase</keyword>
<accession>A0A484G244</accession>
<reference evidence="7" key="1">
    <citation type="journal article" date="2013" name="New Phytol.">
        <title>Comparative genomic and transcriptomic analyses reveal the hemibiotrophic stage shift of Colletotrichum fungi.</title>
        <authorList>
            <person name="Gan P."/>
            <person name="Ikeda K."/>
            <person name="Irieda H."/>
            <person name="Narusaka M."/>
            <person name="O'Connell R.J."/>
            <person name="Narusaka Y."/>
            <person name="Takano Y."/>
            <person name="Kubo Y."/>
            <person name="Shirasu K."/>
        </authorList>
    </citation>
    <scope>NUCLEOTIDE SEQUENCE [LARGE SCALE GENOMIC DNA]</scope>
    <source>
        <strain evidence="7">104-T / ATCC 96160 / CBS 514.97 / LARS 414 / MAFF 240422</strain>
    </source>
</reference>
<dbReference type="GO" id="GO:0016829">
    <property type="term" value="F:lyase activity"/>
    <property type="evidence" value="ECO:0007669"/>
    <property type="project" value="UniProtKB-KW"/>
</dbReference>
<dbReference type="InterPro" id="IPR025702">
    <property type="entry name" value="OXD"/>
</dbReference>
<sequence length="361" mass="41075">MSLESAIPSWLQTERTVPARQPPGFKPSFELYTSRFPKTTKDLVMAVIGAQYATAAKNDGEAIRTISTFISSDVVNPTSRPGFHEVAAVTDNRGFFNIAVVAYWTSKQSYEDWATTSGFRTWWNGLGFYQDVRNGWFLEIFYPTIERLETVFSTAVPEGVAHLRESITGPIQEHVYWGSMRDRFPISQTDELLGATPTHDHGRLRADSASRSRRVRIPGRKNLAVIRSGQDWSAAVPEERQLYLDSMQPPLVKGMDYLRDRGSEVGCLSCRFMEMLDPVTAEGGTDRTFCLAYFDNLASLEGWSREHETHLAIFAEFAKYAKRLGDKMSLRLFHEVFVLEEEQQFFEYVDCHEWSGMLASL</sequence>
<evidence type="ECO:0000313" key="6">
    <source>
        <dbReference type="EMBL" id="TDZ24160.1"/>
    </source>
</evidence>
<dbReference type="OrthoDB" id="3359285at2759"/>
<keyword evidence="2" id="KW-0349">Heme</keyword>
<reference evidence="7" key="2">
    <citation type="journal article" date="2019" name="Mol. Plant Microbe Interact.">
        <title>Genome sequence resources for four phytopathogenic fungi from the Colletotrichum orbiculare species complex.</title>
        <authorList>
            <person name="Gan P."/>
            <person name="Tsushima A."/>
            <person name="Narusaka M."/>
            <person name="Narusaka Y."/>
            <person name="Takano Y."/>
            <person name="Kubo Y."/>
            <person name="Shirasu K."/>
        </authorList>
    </citation>
    <scope>GENOME REANNOTATION</scope>
    <source>
        <strain evidence="7">104-T / ATCC 96160 / CBS 514.97 / LARS 414 / MAFF 240422</strain>
    </source>
</reference>
<dbReference type="SUPFAM" id="SSF54909">
    <property type="entry name" value="Dimeric alpha+beta barrel"/>
    <property type="match status" value="1"/>
</dbReference>
<dbReference type="InterPro" id="IPR011008">
    <property type="entry name" value="Dimeric_a/b-barrel"/>
</dbReference>
<evidence type="ECO:0000256" key="1">
    <source>
        <dbReference type="ARBA" id="ARBA00001970"/>
    </source>
</evidence>
<keyword evidence="7" id="KW-1185">Reference proteome</keyword>
<evidence type="ECO:0000256" key="5">
    <source>
        <dbReference type="ARBA" id="ARBA00023239"/>
    </source>
</evidence>
<evidence type="ECO:0000256" key="4">
    <source>
        <dbReference type="ARBA" id="ARBA00023004"/>
    </source>
</evidence>